<name>A0A545URX9_9HYPO</name>
<feature type="transmembrane region" description="Helical" evidence="1">
    <location>
        <begin position="12"/>
        <end position="32"/>
    </location>
</feature>
<organism evidence="2 3">
    <name type="scientific">Cordyceps javanica</name>
    <dbReference type="NCBI Taxonomy" id="43265"/>
    <lineage>
        <taxon>Eukaryota</taxon>
        <taxon>Fungi</taxon>
        <taxon>Dikarya</taxon>
        <taxon>Ascomycota</taxon>
        <taxon>Pezizomycotina</taxon>
        <taxon>Sordariomycetes</taxon>
        <taxon>Hypocreomycetidae</taxon>
        <taxon>Hypocreales</taxon>
        <taxon>Cordycipitaceae</taxon>
        <taxon>Cordyceps</taxon>
    </lineage>
</organism>
<dbReference type="EMBL" id="SPUK01000016">
    <property type="protein sequence ID" value="TQV92211.1"/>
    <property type="molecule type" value="Genomic_DNA"/>
</dbReference>
<evidence type="ECO:0000256" key="1">
    <source>
        <dbReference type="SAM" id="Phobius"/>
    </source>
</evidence>
<keyword evidence="1" id="KW-0472">Membrane</keyword>
<keyword evidence="1" id="KW-1133">Transmembrane helix</keyword>
<dbReference type="AlphaFoldDB" id="A0A545URX9"/>
<protein>
    <submittedName>
        <fullName evidence="2">Uncharacterized protein</fullName>
    </submittedName>
</protein>
<evidence type="ECO:0000313" key="2">
    <source>
        <dbReference type="EMBL" id="TQV92211.1"/>
    </source>
</evidence>
<sequence>MGGATVARCCWSELWFCLLLSCVVVFCSTRVVDGERFREMDAVVWRKRFGSCAKLKGPAVFGGGGNQNTGPRYGPASLPTAGCGRLMLDRWAASHEQMINVY</sequence>
<evidence type="ECO:0000313" key="3">
    <source>
        <dbReference type="Proteomes" id="UP000315783"/>
    </source>
</evidence>
<keyword evidence="1" id="KW-0812">Transmembrane</keyword>
<dbReference type="Proteomes" id="UP000315783">
    <property type="component" value="Unassembled WGS sequence"/>
</dbReference>
<keyword evidence="3" id="KW-1185">Reference proteome</keyword>
<comment type="caution">
    <text evidence="2">The sequence shown here is derived from an EMBL/GenBank/DDBJ whole genome shotgun (WGS) entry which is preliminary data.</text>
</comment>
<gene>
    <name evidence="2" type="ORF">IF1G_09283</name>
</gene>
<proteinExistence type="predicted"/>
<accession>A0A545URX9</accession>
<reference evidence="2 3" key="1">
    <citation type="journal article" date="2019" name="Appl. Microbiol. Biotechnol.">
        <title>Genome sequence of Isaria javanica and comparative genome analysis insights into family S53 peptidase evolution in fungal entomopathogens.</title>
        <authorList>
            <person name="Lin R."/>
            <person name="Zhang X."/>
            <person name="Xin B."/>
            <person name="Zou M."/>
            <person name="Gao Y."/>
            <person name="Qin F."/>
            <person name="Hu Q."/>
            <person name="Xie B."/>
            <person name="Cheng X."/>
        </authorList>
    </citation>
    <scope>NUCLEOTIDE SEQUENCE [LARGE SCALE GENOMIC DNA]</scope>
    <source>
        <strain evidence="2 3">IJ1G</strain>
    </source>
</reference>